<gene>
    <name evidence="1" type="ORF">H9627_02505</name>
</gene>
<organism evidence="1 2">
    <name type="scientific">Corynebacterium gallinarum</name>
    <dbReference type="NCBI Taxonomy" id="2762214"/>
    <lineage>
        <taxon>Bacteria</taxon>
        <taxon>Bacillati</taxon>
        <taxon>Actinomycetota</taxon>
        <taxon>Actinomycetes</taxon>
        <taxon>Mycobacteriales</taxon>
        <taxon>Corynebacteriaceae</taxon>
        <taxon>Corynebacterium</taxon>
    </lineage>
</organism>
<dbReference type="GO" id="GO:0003677">
    <property type="term" value="F:DNA binding"/>
    <property type="evidence" value="ECO:0007669"/>
    <property type="project" value="UniProtKB-KW"/>
</dbReference>
<sequence>MSDLLTPDQLGERWGKTRQALAQMRYRGDGPRFVKIGKSVLYRVQDVLDFEESQIRTRTDDEPAVA</sequence>
<protein>
    <submittedName>
        <fullName evidence="1">DNA-binding protein</fullName>
    </submittedName>
</protein>
<proteinExistence type="predicted"/>
<dbReference type="Proteomes" id="UP000650224">
    <property type="component" value="Unassembled WGS sequence"/>
</dbReference>
<evidence type="ECO:0000313" key="2">
    <source>
        <dbReference type="Proteomes" id="UP000650224"/>
    </source>
</evidence>
<keyword evidence="1" id="KW-0238">DNA-binding</keyword>
<reference evidence="1 2" key="1">
    <citation type="submission" date="2020-08" db="EMBL/GenBank/DDBJ databases">
        <title>A Genomic Blueprint of the Chicken Gut Microbiome.</title>
        <authorList>
            <person name="Gilroy R."/>
            <person name="Ravi A."/>
            <person name="Getino M."/>
            <person name="Pursley I."/>
            <person name="Horton D.L."/>
            <person name="Alikhan N.-F."/>
            <person name="Baker D."/>
            <person name="Gharbi K."/>
            <person name="Hall N."/>
            <person name="Watson M."/>
            <person name="Adriaenssens E.M."/>
            <person name="Foster-Nyarko E."/>
            <person name="Jarju S."/>
            <person name="Secka A."/>
            <person name="Antonio M."/>
            <person name="Oren A."/>
            <person name="Chaudhuri R."/>
            <person name="La Ragione R.M."/>
            <person name="Hildebrand F."/>
            <person name="Pallen M.J."/>
        </authorList>
    </citation>
    <scope>NUCLEOTIDE SEQUENCE [LARGE SCALE GENOMIC DNA]</scope>
    <source>
        <strain evidence="1 2">Sa1YVA5</strain>
    </source>
</reference>
<accession>A0A8I0LF49</accession>
<comment type="caution">
    <text evidence="1">The sequence shown here is derived from an EMBL/GenBank/DDBJ whole genome shotgun (WGS) entry which is preliminary data.</text>
</comment>
<dbReference type="InterPro" id="IPR009061">
    <property type="entry name" value="DNA-bd_dom_put_sf"/>
</dbReference>
<dbReference type="RefSeq" id="WP_191732426.1">
    <property type="nucleotide sequence ID" value="NZ_JACSPR010000001.1"/>
</dbReference>
<keyword evidence="2" id="KW-1185">Reference proteome</keyword>
<dbReference type="SUPFAM" id="SSF46955">
    <property type="entry name" value="Putative DNA-binding domain"/>
    <property type="match status" value="1"/>
</dbReference>
<evidence type="ECO:0000313" key="1">
    <source>
        <dbReference type="EMBL" id="MBD8029209.1"/>
    </source>
</evidence>
<name>A0A8I0LF49_9CORY</name>
<dbReference type="AlphaFoldDB" id="A0A8I0LF49"/>
<dbReference type="EMBL" id="JACSPR010000001">
    <property type="protein sequence ID" value="MBD8029209.1"/>
    <property type="molecule type" value="Genomic_DNA"/>
</dbReference>